<proteinExistence type="predicted"/>
<evidence type="ECO:0000256" key="1">
    <source>
        <dbReference type="SAM" id="SignalP"/>
    </source>
</evidence>
<dbReference type="EMBL" id="KP795469">
    <property type="protein sequence ID" value="AKN36135.1"/>
    <property type="molecule type" value="Genomic_DNA"/>
</dbReference>
<accession>A0A0H3ZJR6</accession>
<dbReference type="AlphaFoldDB" id="A0A0H3ZJR6"/>
<evidence type="ECO:0000313" key="2">
    <source>
        <dbReference type="EMBL" id="AKN36135.1"/>
    </source>
</evidence>
<sequence>MIRTLKKVFIAFLVLWGALLSSALAQVAQFITSHDDARDQVVAHYIESQPALDARVIHQTVQDCMAPPAIKREEEGVPLPSSIKPNPYPCLQQKGHPELARRLLLSDEAMQSVSWPLSLFW</sequence>
<feature type="chain" id="PRO_5005204468" evidence="1">
    <location>
        <begin position="26"/>
        <end position="121"/>
    </location>
</feature>
<name>A0A0H3ZJR6_VIBSP</name>
<keyword evidence="1" id="KW-0732">Signal</keyword>
<protein>
    <submittedName>
        <fullName evidence="2">Uncharacterized protein</fullName>
    </submittedName>
</protein>
<organism evidence="2">
    <name type="scientific">Vibrio splendidus</name>
    <dbReference type="NCBI Taxonomy" id="29497"/>
    <lineage>
        <taxon>Bacteria</taxon>
        <taxon>Pseudomonadati</taxon>
        <taxon>Pseudomonadota</taxon>
        <taxon>Gammaproteobacteria</taxon>
        <taxon>Vibrionales</taxon>
        <taxon>Vibrionaceae</taxon>
        <taxon>Vibrio</taxon>
    </lineage>
</organism>
<reference evidence="2" key="1">
    <citation type="journal article" date="2015" name="MBio">
        <title>Eco-Evolutionary Dynamics of Episomes among Ecologically Cohesive Bacterial Populations.</title>
        <authorList>
            <person name="Xue H."/>
            <person name="Cordero O.X."/>
            <person name="Camas F.M."/>
            <person name="Trimble W."/>
            <person name="Meyer F."/>
            <person name="Guglielmini J."/>
            <person name="Rocha E.P."/>
            <person name="Polz M.F."/>
        </authorList>
    </citation>
    <scope>NUCLEOTIDE SEQUENCE</scope>
    <source>
        <strain evidence="2">FF_172</strain>
    </source>
</reference>
<feature type="signal peptide" evidence="1">
    <location>
        <begin position="1"/>
        <end position="25"/>
    </location>
</feature>